<keyword evidence="2" id="KW-1185">Reference proteome</keyword>
<protein>
    <submittedName>
        <fullName evidence="1">General substrate transporter</fullName>
    </submittedName>
</protein>
<evidence type="ECO:0000313" key="1">
    <source>
        <dbReference type="EMBL" id="KAI0059216.1"/>
    </source>
</evidence>
<reference evidence="1" key="2">
    <citation type="journal article" date="2022" name="New Phytol.">
        <title>Evolutionary transition to the ectomycorrhizal habit in the genomes of a hyperdiverse lineage of mushroom-forming fungi.</title>
        <authorList>
            <person name="Looney B."/>
            <person name="Miyauchi S."/>
            <person name="Morin E."/>
            <person name="Drula E."/>
            <person name="Courty P.E."/>
            <person name="Kohler A."/>
            <person name="Kuo A."/>
            <person name="LaButti K."/>
            <person name="Pangilinan J."/>
            <person name="Lipzen A."/>
            <person name="Riley R."/>
            <person name="Andreopoulos W."/>
            <person name="He G."/>
            <person name="Johnson J."/>
            <person name="Nolan M."/>
            <person name="Tritt A."/>
            <person name="Barry K.W."/>
            <person name="Grigoriev I.V."/>
            <person name="Nagy L.G."/>
            <person name="Hibbett D."/>
            <person name="Henrissat B."/>
            <person name="Matheny P.B."/>
            <person name="Labbe J."/>
            <person name="Martin F.M."/>
        </authorList>
    </citation>
    <scope>NUCLEOTIDE SEQUENCE</scope>
    <source>
        <strain evidence="1">HHB10654</strain>
    </source>
</reference>
<proteinExistence type="predicted"/>
<accession>A0ACB8STH2</accession>
<name>A0ACB8STH2_9AGAM</name>
<reference evidence="1" key="1">
    <citation type="submission" date="2021-03" db="EMBL/GenBank/DDBJ databases">
        <authorList>
            <consortium name="DOE Joint Genome Institute"/>
            <person name="Ahrendt S."/>
            <person name="Looney B.P."/>
            <person name="Miyauchi S."/>
            <person name="Morin E."/>
            <person name="Drula E."/>
            <person name="Courty P.E."/>
            <person name="Chicoki N."/>
            <person name="Fauchery L."/>
            <person name="Kohler A."/>
            <person name="Kuo A."/>
            <person name="Labutti K."/>
            <person name="Pangilinan J."/>
            <person name="Lipzen A."/>
            <person name="Riley R."/>
            <person name="Andreopoulos W."/>
            <person name="He G."/>
            <person name="Johnson J."/>
            <person name="Barry K.W."/>
            <person name="Grigoriev I.V."/>
            <person name="Nagy L."/>
            <person name="Hibbett D."/>
            <person name="Henrissat B."/>
            <person name="Matheny P.B."/>
            <person name="Labbe J."/>
            <person name="Martin F."/>
        </authorList>
    </citation>
    <scope>NUCLEOTIDE SEQUENCE</scope>
    <source>
        <strain evidence="1">HHB10654</strain>
    </source>
</reference>
<evidence type="ECO:0000313" key="2">
    <source>
        <dbReference type="Proteomes" id="UP000814140"/>
    </source>
</evidence>
<sequence>MAGGAPAGATSFAANRRRSLAGQSGWAGLVHNRRIFAIAVFASLGGLFSVSMVCNIGPLVVIQLSYDLYLSTGYNQGVFSGVLGMYTFDQRMASAVNNSGTKGWLVSILELGAWFGVLCTGYLADKLSRKYTIFLAVVVFCIGVVVQSAAFKPSSIYGGRFVTGLGVGSLSMAVPLYNAELAPPEVRGSLVALQQLAITFGIMVSFWIDYGTNYIGGTGATQSEAAWRIPIALQLAPALILGAGILFMPFSPRWLINNGRDEEALVVLSNARRLPVDHELVQIEFLEIKAQHIFEQEISAVKFPDYQDSSWSSAFKLGFYDYLSLLTTRTLFYRVTVACLVMFFQQWTGINAILYYAPSIFQALGLTGNTISLLATGVVGIVMFLATIPSVIWIDKIGRKPVLVSGAFVMGTCHLIIAVLTGVYEDSWPSHTAAGWVACVFVWIFAIGFGYSWGPCAWIVVAEIWPLSVRGKGISIGASSNWMNNFIVGQVTPSMLKHIRFGTFVFFGAFSFMGGLFVMFFVPETKGLTLEEMDEVFGDVAGTAVADQERHFAIANRIGLDKYATVGEKFEDDREVDEKA</sequence>
<dbReference type="EMBL" id="MU277228">
    <property type="protein sequence ID" value="KAI0059216.1"/>
    <property type="molecule type" value="Genomic_DNA"/>
</dbReference>
<gene>
    <name evidence="1" type="ORF">BV25DRAFT_1840470</name>
</gene>
<organism evidence="1 2">
    <name type="scientific">Artomyces pyxidatus</name>
    <dbReference type="NCBI Taxonomy" id="48021"/>
    <lineage>
        <taxon>Eukaryota</taxon>
        <taxon>Fungi</taxon>
        <taxon>Dikarya</taxon>
        <taxon>Basidiomycota</taxon>
        <taxon>Agaricomycotina</taxon>
        <taxon>Agaricomycetes</taxon>
        <taxon>Russulales</taxon>
        <taxon>Auriscalpiaceae</taxon>
        <taxon>Artomyces</taxon>
    </lineage>
</organism>
<dbReference type="Proteomes" id="UP000814140">
    <property type="component" value="Unassembled WGS sequence"/>
</dbReference>
<comment type="caution">
    <text evidence="1">The sequence shown here is derived from an EMBL/GenBank/DDBJ whole genome shotgun (WGS) entry which is preliminary data.</text>
</comment>